<comment type="caution">
    <text evidence="1">The sequence shown here is derived from an EMBL/GenBank/DDBJ whole genome shotgun (WGS) entry which is preliminary data.</text>
</comment>
<dbReference type="PROSITE" id="PS51257">
    <property type="entry name" value="PROKAR_LIPOPROTEIN"/>
    <property type="match status" value="1"/>
</dbReference>
<accession>W6TGP4</accession>
<protein>
    <submittedName>
        <fullName evidence="1">Mlp lipoprotein family protein</fullName>
    </submittedName>
</protein>
<organism evidence="1 2">
    <name type="scientific">Borrelia duttonii CR2A</name>
    <dbReference type="NCBI Taxonomy" id="1432657"/>
    <lineage>
        <taxon>Bacteria</taxon>
        <taxon>Pseudomonadati</taxon>
        <taxon>Spirochaetota</taxon>
        <taxon>Spirochaetia</taxon>
        <taxon>Spirochaetales</taxon>
        <taxon>Borreliaceae</taxon>
        <taxon>Borrelia</taxon>
    </lineage>
</organism>
<dbReference type="PATRIC" id="fig|1432657.3.peg.1412"/>
<sequence length="218" mass="25588">MNKLIILLIIILILSSCKEHSKTPKKTQNFTDNSTTHNELTKIDDTNIKFNVLHKALQNTIEYLKRTRSNELQNNQENRYNQFFEWILKHPNKQKELANSFTAVYNFLKDKQKKNANNSDLNTYINNALICQEHNSNPTLNKKLPEKCHKQYNSDSTYNTINFDLIAYFFKNMILVITTEPEINTNINEKIFNSLKAEFVNTTITDSHINGLISRWQD</sequence>
<dbReference type="AlphaFoldDB" id="W6TGP4"/>
<keyword evidence="1" id="KW-0449">Lipoprotein</keyword>
<evidence type="ECO:0000313" key="1">
    <source>
        <dbReference type="EMBL" id="ETZ17615.1"/>
    </source>
</evidence>
<dbReference type="EMBL" id="AZIT01000025">
    <property type="protein sequence ID" value="ETZ17615.1"/>
    <property type="molecule type" value="Genomic_DNA"/>
</dbReference>
<dbReference type="RefSeq" id="WP_051410739.1">
    <property type="nucleotide sequence ID" value="NZ_AZIT01000025.1"/>
</dbReference>
<evidence type="ECO:0000313" key="2">
    <source>
        <dbReference type="Proteomes" id="UP000019148"/>
    </source>
</evidence>
<proteinExistence type="predicted"/>
<gene>
    <name evidence="1" type="ORF">BDCR2A_01460</name>
</gene>
<name>W6TGP4_9SPIR</name>
<reference evidence="1 2" key="1">
    <citation type="submission" date="2013-12" db="EMBL/GenBank/DDBJ databases">
        <title>Comparative genomics of relapsing fever spirochetes.</title>
        <authorList>
            <person name="Schwan T.G."/>
            <person name="Raffel S.J."/>
            <person name="Porcella S.F."/>
        </authorList>
    </citation>
    <scope>NUCLEOTIDE SEQUENCE [LARGE SCALE GENOMIC DNA]</scope>
    <source>
        <strain evidence="1 2">CR2A</strain>
    </source>
</reference>
<dbReference type="Proteomes" id="UP000019148">
    <property type="component" value="Unassembled WGS sequence"/>
</dbReference>